<evidence type="ECO:0000256" key="5">
    <source>
        <dbReference type="ARBA" id="ARBA00023136"/>
    </source>
</evidence>
<comment type="similarity">
    <text evidence="2">Belongs to the CLPTM1 family.</text>
</comment>
<organism evidence="7 8">
    <name type="scientific">Dimorphilus gyrociliatus</name>
    <dbReference type="NCBI Taxonomy" id="2664684"/>
    <lineage>
        <taxon>Eukaryota</taxon>
        <taxon>Metazoa</taxon>
        <taxon>Spiralia</taxon>
        <taxon>Lophotrochozoa</taxon>
        <taxon>Annelida</taxon>
        <taxon>Polychaeta</taxon>
        <taxon>Polychaeta incertae sedis</taxon>
        <taxon>Dinophilidae</taxon>
        <taxon>Dimorphilus</taxon>
    </lineage>
</organism>
<dbReference type="SUPFAM" id="SSF88713">
    <property type="entry name" value="Glycoside hydrolase/deacetylase"/>
    <property type="match status" value="1"/>
</dbReference>
<evidence type="ECO:0000256" key="3">
    <source>
        <dbReference type="ARBA" id="ARBA00022692"/>
    </source>
</evidence>
<feature type="compositionally biased region" description="Low complexity" evidence="6">
    <location>
        <begin position="72"/>
        <end position="86"/>
    </location>
</feature>
<dbReference type="InterPro" id="IPR008429">
    <property type="entry name" value="CLPTM1"/>
</dbReference>
<dbReference type="AlphaFoldDB" id="A0A7I8VL91"/>
<dbReference type="PANTHER" id="PTHR21347">
    <property type="entry name" value="CLEFT LIP AND PALATE ASSOCIATED TRANSMEMBRANE PROTEIN-RELATED"/>
    <property type="match status" value="1"/>
</dbReference>
<evidence type="ECO:0000256" key="6">
    <source>
        <dbReference type="SAM" id="MobiDB-lite"/>
    </source>
</evidence>
<protein>
    <submittedName>
        <fullName evidence="7">DgyrCDS5125</fullName>
    </submittedName>
</protein>
<comment type="caution">
    <text evidence="7">The sequence shown here is derived from an EMBL/GenBank/DDBJ whole genome shotgun (WGS) entry which is preliminary data.</text>
</comment>
<evidence type="ECO:0000256" key="4">
    <source>
        <dbReference type="ARBA" id="ARBA00022989"/>
    </source>
</evidence>
<accession>A0A7I8VL91</accession>
<dbReference type="GO" id="GO:0016020">
    <property type="term" value="C:membrane"/>
    <property type="evidence" value="ECO:0007669"/>
    <property type="project" value="UniProtKB-SubCell"/>
</dbReference>
<name>A0A7I8VL91_9ANNE</name>
<proteinExistence type="inferred from homology"/>
<comment type="subcellular location">
    <subcellularLocation>
        <location evidence="1">Membrane</location>
        <topology evidence="1">Multi-pass membrane protein</topology>
    </subcellularLocation>
</comment>
<gene>
    <name evidence="7" type="ORF">DGYR_LOCUS4853</name>
</gene>
<keyword evidence="5" id="KW-0472">Membrane</keyword>
<evidence type="ECO:0000313" key="7">
    <source>
        <dbReference type="EMBL" id="CAD5116209.1"/>
    </source>
</evidence>
<keyword evidence="3" id="KW-0812">Transmembrane</keyword>
<feature type="region of interest" description="Disordered" evidence="6">
    <location>
        <begin position="72"/>
        <end position="93"/>
    </location>
</feature>
<dbReference type="EMBL" id="CAJFCJ010000006">
    <property type="protein sequence ID" value="CAD5116209.1"/>
    <property type="molecule type" value="Genomic_DNA"/>
</dbReference>
<feature type="region of interest" description="Disordered" evidence="6">
    <location>
        <begin position="1"/>
        <end position="45"/>
    </location>
</feature>
<dbReference type="PANTHER" id="PTHR21347:SF14">
    <property type="entry name" value="LIPID SCRAMBLASE CLPTM1-RELATED"/>
    <property type="match status" value="1"/>
</dbReference>
<dbReference type="Pfam" id="PF05602">
    <property type="entry name" value="CLPTM1"/>
    <property type="match status" value="1"/>
</dbReference>
<evidence type="ECO:0000256" key="1">
    <source>
        <dbReference type="ARBA" id="ARBA00004141"/>
    </source>
</evidence>
<evidence type="ECO:0000256" key="2">
    <source>
        <dbReference type="ARBA" id="ARBA00009310"/>
    </source>
</evidence>
<evidence type="ECO:0000313" key="8">
    <source>
        <dbReference type="Proteomes" id="UP000549394"/>
    </source>
</evidence>
<dbReference type="OrthoDB" id="378564at2759"/>
<dbReference type="InterPro" id="IPR011330">
    <property type="entry name" value="Glyco_hydro/deAcase_b/a-brl"/>
</dbReference>
<dbReference type="Proteomes" id="UP000549394">
    <property type="component" value="Unassembled WGS sequence"/>
</dbReference>
<reference evidence="7 8" key="1">
    <citation type="submission" date="2020-08" db="EMBL/GenBank/DDBJ databases">
        <authorList>
            <person name="Hejnol A."/>
        </authorList>
    </citation>
    <scope>NUCLEOTIDE SEQUENCE [LARGE SCALE GENOMIC DNA]</scope>
</reference>
<keyword evidence="8" id="KW-1185">Reference proteome</keyword>
<dbReference type="GO" id="GO:0005975">
    <property type="term" value="P:carbohydrate metabolic process"/>
    <property type="evidence" value="ECO:0007669"/>
    <property type="project" value="InterPro"/>
</dbReference>
<sequence length="475" mass="54781">MADDSNDNTTASSSNGEVVATDAAATNENTQVQQNGQNAENQQPRPGGWAIFKSLLFRMFIMYMIASFFRRPQQQQEPQKGPDGKPMPSYGPATNMFPKGLALDLYAYLSESEVFDDFKPESLFWLEEELEYGDWTSGLTKDGTYIKDGKIKATPTIQNNGSIYLHVFIVKAGNSPDPRDSSYDKKFTIKKTKRLNKFKKRKFVQTVNLLTGKSDAHPDLIRAQNESKYEILSHWHPNLTINLVDDHTAWTRGAVPAPLDEFIEFHPTVNQYYPVVYLNDYWNMNNEYFPLNDTIKELNFSLTFAPMSLFKWQIYAAQSMRNKWYSFMSDMNDGDDEDQDSLKQTLIETNPYLLALTVVVSLVHSVFEFLAFKNDIQFWKNRKSLEGLSVRSVFFNVFQSLIVCLYVLDNETNFVVKVSVFIGLAIEVWKIGKVVNVKFDRTNKLLGIIPKPYYEDKSTYTESNTKRYDQVRFVY</sequence>
<feature type="compositionally biased region" description="Polar residues" evidence="6">
    <location>
        <begin position="24"/>
        <end position="44"/>
    </location>
</feature>
<dbReference type="GO" id="GO:0012505">
    <property type="term" value="C:endomembrane system"/>
    <property type="evidence" value="ECO:0007669"/>
    <property type="project" value="TreeGrafter"/>
</dbReference>
<keyword evidence="4" id="KW-1133">Transmembrane helix</keyword>